<keyword evidence="3" id="KW-0963">Cytoplasm</keyword>
<gene>
    <name evidence="4" type="primary">maf</name>
    <name evidence="4" type="ORF">HYR64_08645</name>
</gene>
<evidence type="ECO:0000313" key="5">
    <source>
        <dbReference type="Proteomes" id="UP000727962"/>
    </source>
</evidence>
<comment type="cofactor">
    <cofactor evidence="1 3">
        <name>a divalent metal cation</name>
        <dbReference type="ChEBI" id="CHEBI:60240"/>
    </cofactor>
</comment>
<accession>A0A931LVW2</accession>
<dbReference type="EC" id="3.6.1.9" evidence="3"/>
<proteinExistence type="inferred from homology"/>
<dbReference type="Proteomes" id="UP000727962">
    <property type="component" value="Unassembled WGS sequence"/>
</dbReference>
<reference evidence="4" key="1">
    <citation type="submission" date="2020-07" db="EMBL/GenBank/DDBJ databases">
        <title>Huge and variable diversity of episymbiotic CPR bacteria and DPANN archaea in groundwater ecosystems.</title>
        <authorList>
            <person name="He C.Y."/>
            <person name="Keren R."/>
            <person name="Whittaker M."/>
            <person name="Farag I.F."/>
            <person name="Doudna J."/>
            <person name="Cate J.H.D."/>
            <person name="Banfield J.F."/>
        </authorList>
    </citation>
    <scope>NUCLEOTIDE SEQUENCE</scope>
    <source>
        <strain evidence="4">NC_groundwater_17_Pr7_B-0.1um_64_12</strain>
    </source>
</reference>
<evidence type="ECO:0000256" key="1">
    <source>
        <dbReference type="ARBA" id="ARBA00001968"/>
    </source>
</evidence>
<comment type="catalytic activity">
    <reaction evidence="3">
        <text>UTP + H2O = UMP + diphosphate + H(+)</text>
        <dbReference type="Rhea" id="RHEA:29395"/>
        <dbReference type="ChEBI" id="CHEBI:15377"/>
        <dbReference type="ChEBI" id="CHEBI:15378"/>
        <dbReference type="ChEBI" id="CHEBI:33019"/>
        <dbReference type="ChEBI" id="CHEBI:46398"/>
        <dbReference type="ChEBI" id="CHEBI:57865"/>
        <dbReference type="EC" id="3.6.1.9"/>
    </reaction>
</comment>
<evidence type="ECO:0000256" key="3">
    <source>
        <dbReference type="HAMAP-Rule" id="MF_00528"/>
    </source>
</evidence>
<feature type="site" description="Important for substrate specificity" evidence="3">
    <location>
        <position position="13"/>
    </location>
</feature>
<dbReference type="GO" id="GO:0005737">
    <property type="term" value="C:cytoplasm"/>
    <property type="evidence" value="ECO:0007669"/>
    <property type="project" value="UniProtKB-SubCell"/>
</dbReference>
<dbReference type="HAMAP" id="MF_00528">
    <property type="entry name" value="Maf"/>
    <property type="match status" value="1"/>
</dbReference>
<dbReference type="EMBL" id="JACOSL010000053">
    <property type="protein sequence ID" value="MBI1757158.1"/>
    <property type="molecule type" value="Genomic_DNA"/>
</dbReference>
<evidence type="ECO:0000313" key="4">
    <source>
        <dbReference type="EMBL" id="MBI1757158.1"/>
    </source>
</evidence>
<dbReference type="GO" id="GO:0009117">
    <property type="term" value="P:nucleotide metabolic process"/>
    <property type="evidence" value="ECO:0007669"/>
    <property type="project" value="UniProtKB-KW"/>
</dbReference>
<dbReference type="GO" id="GO:0047429">
    <property type="term" value="F:nucleoside triphosphate diphosphatase activity"/>
    <property type="evidence" value="ECO:0007669"/>
    <property type="project" value="UniProtKB-EC"/>
</dbReference>
<comment type="function">
    <text evidence="3">Nucleoside triphosphate pyrophosphatase that hydrolyzes dTTP and UTP. May have a dual role in cell division arrest and in preventing the incorporation of modified nucleotides into cellular nucleic acids.</text>
</comment>
<feature type="active site" description="Proton acceptor" evidence="3">
    <location>
        <position position="70"/>
    </location>
</feature>
<organism evidence="4 5">
    <name type="scientific">Fimbriimonas ginsengisoli</name>
    <dbReference type="NCBI Taxonomy" id="1005039"/>
    <lineage>
        <taxon>Bacteria</taxon>
        <taxon>Bacillati</taxon>
        <taxon>Armatimonadota</taxon>
        <taxon>Fimbriimonadia</taxon>
        <taxon>Fimbriimonadales</taxon>
        <taxon>Fimbriimonadaceae</taxon>
        <taxon>Fimbriimonas</taxon>
    </lineage>
</organism>
<dbReference type="NCBIfam" id="TIGR00172">
    <property type="entry name" value="maf"/>
    <property type="match status" value="1"/>
</dbReference>
<dbReference type="AlphaFoldDB" id="A0A931LVW2"/>
<feature type="site" description="Important for substrate specificity" evidence="3">
    <location>
        <position position="154"/>
    </location>
</feature>
<name>A0A931LVW2_FIMGI</name>
<keyword evidence="2 3" id="KW-0378">Hydrolase</keyword>
<dbReference type="InterPro" id="IPR029001">
    <property type="entry name" value="ITPase-like_fam"/>
</dbReference>
<dbReference type="PANTHER" id="PTHR43213">
    <property type="entry name" value="BIFUNCTIONAL DTTP/UTP PYROPHOSPHATASE/METHYLTRANSFERASE PROTEIN-RELATED"/>
    <property type="match status" value="1"/>
</dbReference>
<sequence>MKLPVVLASASPRRAELLRRIVPDFEVVPADVEETQFAGESAREMAVRLAEAKATSVAALRPEALVIGADTVVALGEHKVIGKPVGEADARRMLQRLSGRTHNVITAVCLYWPQGAQAFSCEARVAFRTLSEAEVDAYVTSGEPLDKAGGYAIQGGAKSFVERVDGLESTVIGLPVEEIASRLTDLWLTP</sequence>
<comment type="caution">
    <text evidence="3">Lacks conserved residue(s) required for the propagation of feature annotation.</text>
</comment>
<dbReference type="Pfam" id="PF02545">
    <property type="entry name" value="Maf"/>
    <property type="match status" value="1"/>
</dbReference>
<dbReference type="SUPFAM" id="SSF52972">
    <property type="entry name" value="ITPase-like"/>
    <property type="match status" value="1"/>
</dbReference>
<dbReference type="PIRSF" id="PIRSF006305">
    <property type="entry name" value="Maf"/>
    <property type="match status" value="1"/>
</dbReference>
<comment type="catalytic activity">
    <reaction evidence="3">
        <text>dTTP + H2O = dTMP + diphosphate + H(+)</text>
        <dbReference type="Rhea" id="RHEA:28534"/>
        <dbReference type="ChEBI" id="CHEBI:15377"/>
        <dbReference type="ChEBI" id="CHEBI:15378"/>
        <dbReference type="ChEBI" id="CHEBI:33019"/>
        <dbReference type="ChEBI" id="CHEBI:37568"/>
        <dbReference type="ChEBI" id="CHEBI:63528"/>
        <dbReference type="EC" id="3.6.1.9"/>
    </reaction>
</comment>
<feature type="site" description="Important for substrate specificity" evidence="3">
    <location>
        <position position="71"/>
    </location>
</feature>
<evidence type="ECO:0000256" key="2">
    <source>
        <dbReference type="ARBA" id="ARBA00022801"/>
    </source>
</evidence>
<dbReference type="Gene3D" id="3.90.950.10">
    <property type="match status" value="1"/>
</dbReference>
<keyword evidence="3" id="KW-0546">Nucleotide metabolism</keyword>
<comment type="caution">
    <text evidence="4">The sequence shown here is derived from an EMBL/GenBank/DDBJ whole genome shotgun (WGS) entry which is preliminary data.</text>
</comment>
<dbReference type="CDD" id="cd00555">
    <property type="entry name" value="Maf"/>
    <property type="match status" value="1"/>
</dbReference>
<dbReference type="PANTHER" id="PTHR43213:SF5">
    <property type="entry name" value="BIFUNCTIONAL DTTP_UTP PYROPHOSPHATASE_METHYLTRANSFERASE PROTEIN-RELATED"/>
    <property type="match status" value="1"/>
</dbReference>
<comment type="subcellular location">
    <subcellularLocation>
        <location evidence="3">Cytoplasm</location>
    </subcellularLocation>
</comment>
<protein>
    <recommendedName>
        <fullName evidence="3">dTTP/UTP pyrophosphatase</fullName>
        <shortName evidence="3">dTTPase/UTPase</shortName>
        <ecNumber evidence="3">3.6.1.9</ecNumber>
    </recommendedName>
    <alternativeName>
        <fullName evidence="3">Nucleoside triphosphate pyrophosphatase</fullName>
    </alternativeName>
    <alternativeName>
        <fullName evidence="3">Nucleotide pyrophosphatase</fullName>
        <shortName evidence="3">Nucleotide PPase</shortName>
    </alternativeName>
</protein>
<comment type="similarity">
    <text evidence="3">Belongs to the Maf family. YhdE subfamily.</text>
</comment>
<dbReference type="InterPro" id="IPR003697">
    <property type="entry name" value="Maf-like"/>
</dbReference>